<reference evidence="1 2" key="1">
    <citation type="journal article" date="2017" name="ISME J.">
        <title>Energy and carbon metabolisms in a deep terrestrial subsurface fluid microbial community.</title>
        <authorList>
            <person name="Momper L."/>
            <person name="Jungbluth S.P."/>
            <person name="Lee M.D."/>
            <person name="Amend J.P."/>
        </authorList>
    </citation>
    <scope>NUCLEOTIDE SEQUENCE [LARGE SCALE GENOMIC DNA]</scope>
    <source>
        <strain evidence="1">SURF_17</strain>
    </source>
</reference>
<dbReference type="AlphaFoldDB" id="A0A419ER40"/>
<evidence type="ECO:0000313" key="2">
    <source>
        <dbReference type="Proteomes" id="UP000285961"/>
    </source>
</evidence>
<comment type="caution">
    <text evidence="1">The sequence shown here is derived from an EMBL/GenBank/DDBJ whole genome shotgun (WGS) entry which is preliminary data.</text>
</comment>
<dbReference type="Proteomes" id="UP000285961">
    <property type="component" value="Unassembled WGS sequence"/>
</dbReference>
<evidence type="ECO:0000313" key="1">
    <source>
        <dbReference type="EMBL" id="RJP65743.1"/>
    </source>
</evidence>
<proteinExistence type="predicted"/>
<gene>
    <name evidence="1" type="ORF">C4532_17280</name>
</gene>
<sequence>MEEENRNSAEEDKEYRQKQAEAAFCEELLRCCRCGKIYFSRYPITLPTFSRNVFHVCMTCSRALKCSICGRSMPPESALVTENLPKAPIGLLCPRCRERALMRIRPFSRNVPVRLRALVTSAVNALVNFVRKVTRL</sequence>
<accession>A0A419ER40</accession>
<organism evidence="1 2">
    <name type="scientific">Candidatus Abyssobacteria bacterium SURF_17</name>
    <dbReference type="NCBI Taxonomy" id="2093361"/>
    <lineage>
        <taxon>Bacteria</taxon>
        <taxon>Pseudomonadati</taxon>
        <taxon>Candidatus Hydrogenedentota</taxon>
        <taxon>Candidatus Abyssobacteria</taxon>
    </lineage>
</organism>
<protein>
    <submittedName>
        <fullName evidence="1">Uncharacterized protein</fullName>
    </submittedName>
</protein>
<name>A0A419ER40_9BACT</name>
<dbReference type="EMBL" id="QZKI01000123">
    <property type="protein sequence ID" value="RJP65743.1"/>
    <property type="molecule type" value="Genomic_DNA"/>
</dbReference>